<reference evidence="2" key="1">
    <citation type="journal article" date="2020" name="mSystems">
        <title>Genome- and Community-Level Interaction Insights into Carbon Utilization and Element Cycling Functions of Hydrothermarchaeota in Hydrothermal Sediment.</title>
        <authorList>
            <person name="Zhou Z."/>
            <person name="Liu Y."/>
            <person name="Xu W."/>
            <person name="Pan J."/>
            <person name="Luo Z.H."/>
            <person name="Li M."/>
        </authorList>
    </citation>
    <scope>NUCLEOTIDE SEQUENCE [LARGE SCALE GENOMIC DNA]</scope>
    <source>
        <strain evidence="2">SpSt-548</strain>
    </source>
</reference>
<proteinExistence type="predicted"/>
<comment type="caution">
    <text evidence="2">The sequence shown here is derived from an EMBL/GenBank/DDBJ whole genome shotgun (WGS) entry which is preliminary data.</text>
</comment>
<evidence type="ECO:0000256" key="1">
    <source>
        <dbReference type="SAM" id="MobiDB-lite"/>
    </source>
</evidence>
<gene>
    <name evidence="2" type="ORF">ENT08_06515</name>
</gene>
<organism evidence="2">
    <name type="scientific">Desulfobacca acetoxidans</name>
    <dbReference type="NCBI Taxonomy" id="60893"/>
    <lineage>
        <taxon>Bacteria</taxon>
        <taxon>Pseudomonadati</taxon>
        <taxon>Thermodesulfobacteriota</taxon>
        <taxon>Desulfobaccia</taxon>
        <taxon>Desulfobaccales</taxon>
        <taxon>Desulfobaccaceae</taxon>
        <taxon>Desulfobacca</taxon>
    </lineage>
</organism>
<dbReference type="AlphaFoldDB" id="A0A7V4G8Q0"/>
<name>A0A7V4G8Q0_9BACT</name>
<protein>
    <recommendedName>
        <fullName evidence="3">Tail protein</fullName>
    </recommendedName>
</protein>
<evidence type="ECO:0000313" key="2">
    <source>
        <dbReference type="EMBL" id="HGS05375.1"/>
    </source>
</evidence>
<sequence length="192" mass="20709">MAKDPVTSLDHIIKGLVPKVKKVVEDNSKRLWDRTVSRHLTGGTGPDRLARRSGTLARSTRPLKVRVEGSKVTGGLAFGAEYAGVHIGPGGSQVTIRPKNKKFLAIPLPAAKTAAGVPRGGPLDGIWGPTFIAKGVIFGFKKGTKREHKNPIPLFVLKRSVVVPRRVDPKGHLLDWVKPAFVQDLSQLVKGV</sequence>
<dbReference type="EMBL" id="DSXI01000383">
    <property type="protein sequence ID" value="HGS05375.1"/>
    <property type="molecule type" value="Genomic_DNA"/>
</dbReference>
<accession>A0A7V4G8Q0</accession>
<evidence type="ECO:0008006" key="3">
    <source>
        <dbReference type="Google" id="ProtNLM"/>
    </source>
</evidence>
<feature type="region of interest" description="Disordered" evidence="1">
    <location>
        <begin position="38"/>
        <end position="57"/>
    </location>
</feature>